<name>A0A1E1WGQ7_PECGO</name>
<sequence>TSSEADAFDERLLHPVAAKIARKLPGRKRTYTTERKEAQKEGSEKTEDTVIEDVKEIRQSIVEHNKEEKLPVENIKEDKHFVVEDLNEINQMKEVAISQATLPERTKL</sequence>
<evidence type="ECO:0000313" key="2">
    <source>
        <dbReference type="EMBL" id="JAT86097.1"/>
    </source>
</evidence>
<organism evidence="2">
    <name type="scientific">Pectinophora gossypiella</name>
    <name type="common">Cotton pink bollworm</name>
    <name type="synonym">Depressaria gossypiella</name>
    <dbReference type="NCBI Taxonomy" id="13191"/>
    <lineage>
        <taxon>Eukaryota</taxon>
        <taxon>Metazoa</taxon>
        <taxon>Ecdysozoa</taxon>
        <taxon>Arthropoda</taxon>
        <taxon>Hexapoda</taxon>
        <taxon>Insecta</taxon>
        <taxon>Pterygota</taxon>
        <taxon>Neoptera</taxon>
        <taxon>Endopterygota</taxon>
        <taxon>Lepidoptera</taxon>
        <taxon>Glossata</taxon>
        <taxon>Ditrysia</taxon>
        <taxon>Gelechioidea</taxon>
        <taxon>Gelechiidae</taxon>
        <taxon>Apatetrinae</taxon>
        <taxon>Pectinophora</taxon>
    </lineage>
</organism>
<dbReference type="AlphaFoldDB" id="A0A1E1WGQ7"/>
<accession>A0A1E1WGQ7</accession>
<protein>
    <submittedName>
        <fullName evidence="2">Uncharacterized protein</fullName>
    </submittedName>
</protein>
<reference evidence="2" key="1">
    <citation type="submission" date="2015-09" db="EMBL/GenBank/DDBJ databases">
        <title>De novo assembly of Pectinophora gossypiella (Pink Bollworm) gut transcriptome.</title>
        <authorList>
            <person name="Tassone E.E."/>
        </authorList>
    </citation>
    <scope>NUCLEOTIDE SEQUENCE</scope>
</reference>
<feature type="non-terminal residue" evidence="2">
    <location>
        <position position="1"/>
    </location>
</feature>
<feature type="compositionally biased region" description="Basic and acidic residues" evidence="1">
    <location>
        <begin position="31"/>
        <end position="49"/>
    </location>
</feature>
<gene>
    <name evidence="2" type="ORF">g.2170</name>
</gene>
<feature type="region of interest" description="Disordered" evidence="1">
    <location>
        <begin position="24"/>
        <end position="49"/>
    </location>
</feature>
<proteinExistence type="predicted"/>
<evidence type="ECO:0000256" key="1">
    <source>
        <dbReference type="SAM" id="MobiDB-lite"/>
    </source>
</evidence>
<dbReference type="EMBL" id="GDQN01004957">
    <property type="protein sequence ID" value="JAT86097.1"/>
    <property type="molecule type" value="Transcribed_RNA"/>
</dbReference>
<dbReference type="OrthoDB" id="6132759at2759"/>